<dbReference type="OrthoDB" id="2652444at2"/>
<organism evidence="1 2">
    <name type="scientific">Paenibacillus thiaminolyticus</name>
    <name type="common">Bacillus thiaminolyticus</name>
    <dbReference type="NCBI Taxonomy" id="49283"/>
    <lineage>
        <taxon>Bacteria</taxon>
        <taxon>Bacillati</taxon>
        <taxon>Bacillota</taxon>
        <taxon>Bacilli</taxon>
        <taxon>Bacillales</taxon>
        <taxon>Paenibacillaceae</taxon>
        <taxon>Paenibacillus</taxon>
    </lineage>
</organism>
<evidence type="ECO:0008006" key="3">
    <source>
        <dbReference type="Google" id="ProtNLM"/>
    </source>
</evidence>
<gene>
    <name evidence="1" type="ORF">DQX05_23550</name>
</gene>
<comment type="caution">
    <text evidence="1">The sequence shown here is derived from an EMBL/GenBank/DDBJ whole genome shotgun (WGS) entry which is preliminary data.</text>
</comment>
<proteinExistence type="predicted"/>
<dbReference type="PROSITE" id="PS51257">
    <property type="entry name" value="PROKAR_LIPOPROTEIN"/>
    <property type="match status" value="1"/>
</dbReference>
<dbReference type="Proteomes" id="UP000266177">
    <property type="component" value="Unassembled WGS sequence"/>
</dbReference>
<dbReference type="AlphaFoldDB" id="A0A3A3GCL0"/>
<protein>
    <recommendedName>
        <fullName evidence="3">Lipoprotein</fullName>
    </recommendedName>
</protein>
<evidence type="ECO:0000313" key="1">
    <source>
        <dbReference type="EMBL" id="RJG20837.1"/>
    </source>
</evidence>
<dbReference type="EMBL" id="QYZD01000030">
    <property type="protein sequence ID" value="RJG20837.1"/>
    <property type="molecule type" value="Genomic_DNA"/>
</dbReference>
<evidence type="ECO:0000313" key="2">
    <source>
        <dbReference type="Proteomes" id="UP000266177"/>
    </source>
</evidence>
<sequence length="190" mass="21276">MLEKGEYIVRKWGWMGMVLALALVLGGCGSKADISVFMMSTTTVPSELTEALKTELSQKLEGKFTVDVFASPMYNLQKLFVEYAAGDNGVHVVPEEDVKSMSKQGGHIPLDAYFDKDKYEEGYFDGLVLEKAEKGYIEHQEKHLYALPAEKLPLLNKLGIKEKGLFVAIPVRTPDEERSVQILKLMEEAK</sequence>
<accession>A0A3A3GCL0</accession>
<name>A0A3A3GCL0_PANTH</name>
<reference evidence="1 2" key="1">
    <citation type="submission" date="2018-09" db="EMBL/GenBank/DDBJ databases">
        <title>Paenibacillus SK2017-BO5.</title>
        <authorList>
            <person name="Piskunova J.V."/>
            <person name="Dubiley S.A."/>
            <person name="Severinov K.V."/>
        </authorList>
    </citation>
    <scope>NUCLEOTIDE SEQUENCE [LARGE SCALE GENOMIC DNA]</scope>
    <source>
        <strain evidence="1 2">BO5</strain>
    </source>
</reference>